<keyword evidence="2" id="KW-1185">Reference proteome</keyword>
<reference evidence="1" key="1">
    <citation type="journal article" date="2021" name="New Phytol.">
        <title>Evolutionary innovations through gain and loss of genes in the ectomycorrhizal Boletales.</title>
        <authorList>
            <person name="Wu G."/>
            <person name="Miyauchi S."/>
            <person name="Morin E."/>
            <person name="Kuo A."/>
            <person name="Drula E."/>
            <person name="Varga T."/>
            <person name="Kohler A."/>
            <person name="Feng B."/>
            <person name="Cao Y."/>
            <person name="Lipzen A."/>
            <person name="Daum C."/>
            <person name="Hundley H."/>
            <person name="Pangilinan J."/>
            <person name="Johnson J."/>
            <person name="Barry K."/>
            <person name="LaButti K."/>
            <person name="Ng V."/>
            <person name="Ahrendt S."/>
            <person name="Min B."/>
            <person name="Choi I.G."/>
            <person name="Park H."/>
            <person name="Plett J.M."/>
            <person name="Magnuson J."/>
            <person name="Spatafora J.W."/>
            <person name="Nagy L.G."/>
            <person name="Henrissat B."/>
            <person name="Grigoriev I.V."/>
            <person name="Yang Z.L."/>
            <person name="Xu J."/>
            <person name="Martin F.M."/>
        </authorList>
    </citation>
    <scope>NUCLEOTIDE SEQUENCE</scope>
    <source>
        <strain evidence="1">ATCC 28755</strain>
    </source>
</reference>
<comment type="caution">
    <text evidence="1">The sequence shown here is derived from an EMBL/GenBank/DDBJ whole genome shotgun (WGS) entry which is preliminary data.</text>
</comment>
<organism evidence="1 2">
    <name type="scientific">Hygrophoropsis aurantiaca</name>
    <dbReference type="NCBI Taxonomy" id="72124"/>
    <lineage>
        <taxon>Eukaryota</taxon>
        <taxon>Fungi</taxon>
        <taxon>Dikarya</taxon>
        <taxon>Basidiomycota</taxon>
        <taxon>Agaricomycotina</taxon>
        <taxon>Agaricomycetes</taxon>
        <taxon>Agaricomycetidae</taxon>
        <taxon>Boletales</taxon>
        <taxon>Coniophorineae</taxon>
        <taxon>Hygrophoropsidaceae</taxon>
        <taxon>Hygrophoropsis</taxon>
    </lineage>
</organism>
<accession>A0ACB7ZWG0</accession>
<dbReference type="EMBL" id="MU268246">
    <property type="protein sequence ID" value="KAH7905204.1"/>
    <property type="molecule type" value="Genomic_DNA"/>
</dbReference>
<dbReference type="Proteomes" id="UP000790377">
    <property type="component" value="Unassembled WGS sequence"/>
</dbReference>
<name>A0ACB7ZWG0_9AGAM</name>
<proteinExistence type="predicted"/>
<evidence type="ECO:0000313" key="1">
    <source>
        <dbReference type="EMBL" id="KAH7905204.1"/>
    </source>
</evidence>
<sequence length="543" mass="60022">MSSLIGFLKAVIPVDAEDGLPLKFGILGAAAIAPPALITPAKSRVDVVVFAVAARDIKRAEGYAKKYGIPKCYGGTTGYQAAQRTALRMDDEDPCSREHALLEKPNGDTAEETRRMFDLAERKGLALLEAFHYRFHPAIQRAKAVLDSGELGAIKSTHASLAFSRGIIGGDNGIRVKYDLDGGAVMDCYPLSCLRYLTSSSPSAVLSATAIRYPKDPRIDTGTTVMPTFPPSTPDSPPIALHAAAPRVHPRWPDITARGSVELFNFVMPVIYHSITVCPEGGAVHTEKAYSFPKESGRKGEDWWSTYRYQLEAFVDKATYSRLISHPRAVSAHHTIHININALHRQPPTAATHRTLARQRRPAEWVYHDTGDKTPQRNTRGKPMGGREGLWDAVERELFGHEMFRKGRERYERTEGYRSLKRKRATWDMDQRDIWIEWRLRRTTRHAQAPAEDSGPLRCAMTPPLASVCAYCPVDKEQGNAETEYFNDDVDDCSANGRGGVIDDHPDREARALSAQHESIALVSAPLALRSRGVSGGRAICNG</sequence>
<gene>
    <name evidence="1" type="ORF">BJ138DRAFT_1106181</name>
</gene>
<evidence type="ECO:0000313" key="2">
    <source>
        <dbReference type="Proteomes" id="UP000790377"/>
    </source>
</evidence>
<protein>
    <submittedName>
        <fullName evidence="1">Uncharacterized protein</fullName>
    </submittedName>
</protein>